<evidence type="ECO:0000256" key="1">
    <source>
        <dbReference type="SAM" id="MobiDB-lite"/>
    </source>
</evidence>
<gene>
    <name evidence="2" type="ORF">APX70_00558</name>
</gene>
<comment type="caution">
    <text evidence="2">The sequence shown here is derived from an EMBL/GenBank/DDBJ whole genome shotgun (WGS) entry which is preliminary data.</text>
</comment>
<sequence length="86" mass="9723">MIRLSDHQLPSSAWWRQHRVLEAVYPLAFGSLRPASAIRPAQSQSRSHRHHTDESSPGLNPISNAKMAPTTRINEFGFFGTDADRR</sequence>
<dbReference type="EMBL" id="RBNL01003476">
    <property type="protein sequence ID" value="RML50036.1"/>
    <property type="molecule type" value="Genomic_DNA"/>
</dbReference>
<organism evidence="2 3">
    <name type="scientific">Pseudomonas syringae pv. maculicola</name>
    <dbReference type="NCBI Taxonomy" id="59511"/>
    <lineage>
        <taxon>Bacteria</taxon>
        <taxon>Pseudomonadati</taxon>
        <taxon>Pseudomonadota</taxon>
        <taxon>Gammaproteobacteria</taxon>
        <taxon>Pseudomonadales</taxon>
        <taxon>Pseudomonadaceae</taxon>
        <taxon>Pseudomonas</taxon>
    </lineage>
</organism>
<protein>
    <submittedName>
        <fullName evidence="2">Uncharacterized protein</fullName>
    </submittedName>
</protein>
<dbReference type="AlphaFoldDB" id="A0A3M2WEX4"/>
<accession>A0A3M2WEX4</accession>
<dbReference type="Proteomes" id="UP000282378">
    <property type="component" value="Unassembled WGS sequence"/>
</dbReference>
<feature type="region of interest" description="Disordered" evidence="1">
    <location>
        <begin position="36"/>
        <end position="68"/>
    </location>
</feature>
<reference evidence="2 3" key="1">
    <citation type="submission" date="2018-08" db="EMBL/GenBank/DDBJ databases">
        <title>Recombination of ecologically and evolutionarily significant loci maintains genetic cohesion in the Pseudomonas syringae species complex.</title>
        <authorList>
            <person name="Dillon M."/>
            <person name="Thakur S."/>
            <person name="Almeida R.N.D."/>
            <person name="Weir B.S."/>
            <person name="Guttman D.S."/>
        </authorList>
    </citation>
    <scope>NUCLEOTIDE SEQUENCE [LARGE SCALE GENOMIC DNA]</scope>
    <source>
        <strain evidence="2 3">88_10</strain>
    </source>
</reference>
<evidence type="ECO:0000313" key="2">
    <source>
        <dbReference type="EMBL" id="RML50036.1"/>
    </source>
</evidence>
<name>A0A3M2WEX4_PSEYM</name>
<evidence type="ECO:0000313" key="3">
    <source>
        <dbReference type="Proteomes" id="UP000282378"/>
    </source>
</evidence>
<proteinExistence type="predicted"/>